<dbReference type="SUPFAM" id="SSF55073">
    <property type="entry name" value="Nucleotide cyclase"/>
    <property type="match status" value="1"/>
</dbReference>
<dbReference type="InterPro" id="IPR001610">
    <property type="entry name" value="PAC"/>
</dbReference>
<evidence type="ECO:0000313" key="6">
    <source>
        <dbReference type="Proteomes" id="UP000001235"/>
    </source>
</evidence>
<dbReference type="PANTHER" id="PTHR44757:SF2">
    <property type="entry name" value="BIOFILM ARCHITECTURE MAINTENANCE PROTEIN MBAA"/>
    <property type="match status" value="1"/>
</dbReference>
<dbReference type="InterPro" id="IPR000014">
    <property type="entry name" value="PAS"/>
</dbReference>
<dbReference type="InterPro" id="IPR000160">
    <property type="entry name" value="GGDEF_dom"/>
</dbReference>
<reference evidence="5 6" key="1">
    <citation type="submission" date="2010-08" db="EMBL/GenBank/DDBJ databases">
        <title>Complete sequence of Gallionella capsiferriformans ES-2.</title>
        <authorList>
            <consortium name="US DOE Joint Genome Institute"/>
            <person name="Lucas S."/>
            <person name="Copeland A."/>
            <person name="Lapidus A."/>
            <person name="Cheng J.-F."/>
            <person name="Bruce D."/>
            <person name="Goodwin L."/>
            <person name="Pitluck S."/>
            <person name="Chertkov O."/>
            <person name="Davenport K.W."/>
            <person name="Detter J.C."/>
            <person name="Han C."/>
            <person name="Tapia R."/>
            <person name="Land M."/>
            <person name="Hauser L."/>
            <person name="Chang Y.-J."/>
            <person name="Jeffries C."/>
            <person name="Kyrpides N."/>
            <person name="Ivanova N."/>
            <person name="Mikhailova N."/>
            <person name="Shelobolina E.S."/>
            <person name="Picardal F."/>
            <person name="Roden E."/>
            <person name="Emerson D."/>
            <person name="Woyke T."/>
        </authorList>
    </citation>
    <scope>NUCLEOTIDE SEQUENCE [LARGE SCALE GENOMIC DNA]</scope>
    <source>
        <strain evidence="5 6">ES-2</strain>
    </source>
</reference>
<dbReference type="PANTHER" id="PTHR44757">
    <property type="entry name" value="DIGUANYLATE CYCLASE DGCP"/>
    <property type="match status" value="1"/>
</dbReference>
<keyword evidence="1" id="KW-1133">Transmembrane helix</keyword>
<feature type="transmembrane region" description="Helical" evidence="1">
    <location>
        <begin position="105"/>
        <end position="124"/>
    </location>
</feature>
<dbReference type="InterPro" id="IPR013656">
    <property type="entry name" value="PAS_4"/>
</dbReference>
<dbReference type="NCBIfam" id="TIGR00229">
    <property type="entry name" value="sensory_box"/>
    <property type="match status" value="2"/>
</dbReference>
<evidence type="ECO:0000256" key="1">
    <source>
        <dbReference type="SAM" id="Phobius"/>
    </source>
</evidence>
<proteinExistence type="predicted"/>
<dbReference type="Pfam" id="PF08448">
    <property type="entry name" value="PAS_4"/>
    <property type="match status" value="1"/>
</dbReference>
<dbReference type="GO" id="GO:0003824">
    <property type="term" value="F:catalytic activity"/>
    <property type="evidence" value="ECO:0007669"/>
    <property type="project" value="UniProtKB-ARBA"/>
</dbReference>
<dbReference type="SMART" id="SM00267">
    <property type="entry name" value="GGDEF"/>
    <property type="match status" value="1"/>
</dbReference>
<feature type="transmembrane region" description="Helical" evidence="1">
    <location>
        <begin position="168"/>
        <end position="186"/>
    </location>
</feature>
<dbReference type="HOGENOM" id="CLU_371187_0_0_4"/>
<dbReference type="eggNOG" id="COG2199">
    <property type="taxonomic scope" value="Bacteria"/>
</dbReference>
<dbReference type="PROSITE" id="PS50113">
    <property type="entry name" value="PAC"/>
    <property type="match status" value="1"/>
</dbReference>
<gene>
    <name evidence="5" type="ordered locus">Galf_0014</name>
</gene>
<organism evidence="5 6">
    <name type="scientific">Gallionella capsiferriformans (strain ES-2)</name>
    <name type="common">Gallionella ferruginea capsiferriformans (strain ES-2)</name>
    <dbReference type="NCBI Taxonomy" id="395494"/>
    <lineage>
        <taxon>Bacteria</taxon>
        <taxon>Pseudomonadati</taxon>
        <taxon>Pseudomonadota</taxon>
        <taxon>Betaproteobacteria</taxon>
        <taxon>Nitrosomonadales</taxon>
        <taxon>Gallionellaceae</taxon>
        <taxon>Gallionella</taxon>
    </lineage>
</organism>
<keyword evidence="6" id="KW-1185">Reference proteome</keyword>
<dbReference type="InterPro" id="IPR033425">
    <property type="entry name" value="MASE3"/>
</dbReference>
<dbReference type="EMBL" id="CP002159">
    <property type="protein sequence ID" value="ADL54059.1"/>
    <property type="molecule type" value="Genomic_DNA"/>
</dbReference>
<feature type="domain" description="PAC" evidence="3">
    <location>
        <begin position="476"/>
        <end position="528"/>
    </location>
</feature>
<feature type="transmembrane region" description="Helical" evidence="1">
    <location>
        <begin position="40"/>
        <end position="58"/>
    </location>
</feature>
<dbReference type="InterPro" id="IPR000700">
    <property type="entry name" value="PAS-assoc_C"/>
</dbReference>
<evidence type="ECO:0000259" key="2">
    <source>
        <dbReference type="PROSITE" id="PS50112"/>
    </source>
</evidence>
<dbReference type="InterPro" id="IPR013655">
    <property type="entry name" value="PAS_fold_3"/>
</dbReference>
<dbReference type="Pfam" id="PF17159">
    <property type="entry name" value="MASE3"/>
    <property type="match status" value="1"/>
</dbReference>
<dbReference type="AlphaFoldDB" id="D9SHM6"/>
<dbReference type="Gene3D" id="3.30.70.270">
    <property type="match status" value="1"/>
</dbReference>
<dbReference type="InterPro" id="IPR043128">
    <property type="entry name" value="Rev_trsase/Diguanyl_cyclase"/>
</dbReference>
<dbReference type="SMART" id="SM00086">
    <property type="entry name" value="PAC"/>
    <property type="match status" value="1"/>
</dbReference>
<dbReference type="eggNOG" id="COG3290">
    <property type="taxonomic scope" value="Bacteria"/>
</dbReference>
<dbReference type="KEGG" id="gca:Galf_0014"/>
<dbReference type="SUPFAM" id="SSF55785">
    <property type="entry name" value="PYP-like sensor domain (PAS domain)"/>
    <property type="match status" value="2"/>
</dbReference>
<feature type="transmembrane region" description="Helical" evidence="1">
    <location>
        <begin position="65"/>
        <end position="85"/>
    </location>
</feature>
<protein>
    <submittedName>
        <fullName evidence="5">Diguanylate cyclase with PAS/PAC sensor</fullName>
    </submittedName>
</protein>
<dbReference type="NCBIfam" id="TIGR00254">
    <property type="entry name" value="GGDEF"/>
    <property type="match status" value="1"/>
</dbReference>
<feature type="transmembrane region" description="Helical" evidence="1">
    <location>
        <begin position="131"/>
        <end position="153"/>
    </location>
</feature>
<accession>D9SHM6</accession>
<dbReference type="FunFam" id="3.30.70.270:FF:000001">
    <property type="entry name" value="Diguanylate cyclase domain protein"/>
    <property type="match status" value="1"/>
</dbReference>
<dbReference type="Pfam" id="PF08447">
    <property type="entry name" value="PAS_3"/>
    <property type="match status" value="1"/>
</dbReference>
<dbReference type="CDD" id="cd01949">
    <property type="entry name" value="GGDEF"/>
    <property type="match status" value="1"/>
</dbReference>
<dbReference type="CDD" id="cd00130">
    <property type="entry name" value="PAS"/>
    <property type="match status" value="1"/>
</dbReference>
<name>D9SHM6_GALCS</name>
<dbReference type="Gene3D" id="3.30.450.20">
    <property type="entry name" value="PAS domain"/>
    <property type="match status" value="2"/>
</dbReference>
<dbReference type="PROSITE" id="PS50887">
    <property type="entry name" value="GGDEF"/>
    <property type="match status" value="1"/>
</dbReference>
<feature type="domain" description="GGDEF" evidence="4">
    <location>
        <begin position="560"/>
        <end position="707"/>
    </location>
</feature>
<feature type="transmembrane region" description="Helical" evidence="1">
    <location>
        <begin position="230"/>
        <end position="248"/>
    </location>
</feature>
<evidence type="ECO:0000313" key="5">
    <source>
        <dbReference type="EMBL" id="ADL54059.1"/>
    </source>
</evidence>
<dbReference type="STRING" id="395494.Galf_0014"/>
<dbReference type="SMART" id="SM00091">
    <property type="entry name" value="PAS"/>
    <property type="match status" value="2"/>
</dbReference>
<sequence length="713" mass="80916">MSLKRVFKPSDFAAIALLLGIFLLLELSRSIHYLFFHTMVELLSIVVSISIFILIWASHRQLANGYLIILGGAYGAIGLIDVFHTLTFKGMNLFPAIDVNYTNQFWLTARFLEAAALLVAPLYINKKPNLFHVSLIFFLLAAVAGIAVINRWFPATFVTGTGLTPFKIYSEIIIIAVMLSALFLLYQRREHFDRRIFFLLQLSLILAIVGEFCFTLYAGFYDFTHALGHYIRFVSVAAALAALVISGIRRPLNLLFRELSEHRKSQDELNHKLAKSVSLLNATVESTDDAILVVDLDGTWVLHNKRFDELWDISDELIASQDDRAALTYVLDQLQDPDSFLAHVGELYATPDANSFDTLEFKNGKTIERYSFPQKVDGRVVGRVWRFRDITERKAMEDKLRYSEQRFQDVSNAAGEYVWEIDINLIYTYVSLRSIEVKGYLPEQLIGHTPVEFMHPDDINTVGEIVNHAISNKSAFNLQHRDITPSGEVVWEEVNGTPYYDHKGNVIGLRGTGLNITDRKSRENQIHRLAFYDPLTKLPNRRLLNERLLHTLATIKRNDRYGALMFLDLDHFKPLNDAYGHVAGDLLLIEATRRMEESVRAIDTIARFGGDEFVVLLSDLETNLQATLSDAHAIAEKIRTTLSVPYQLTILDEKNMNLTVEHTCSASIGICIFNATNSNADEILQRADEAMYQAKKSGRNCIRIHSSTDELLK</sequence>
<dbReference type="InterPro" id="IPR029787">
    <property type="entry name" value="Nucleotide_cyclase"/>
</dbReference>
<dbReference type="Proteomes" id="UP000001235">
    <property type="component" value="Chromosome"/>
</dbReference>
<dbReference type="Pfam" id="PF00990">
    <property type="entry name" value="GGDEF"/>
    <property type="match status" value="1"/>
</dbReference>
<evidence type="ECO:0000259" key="3">
    <source>
        <dbReference type="PROSITE" id="PS50113"/>
    </source>
</evidence>
<keyword evidence="1" id="KW-0812">Transmembrane</keyword>
<evidence type="ECO:0000259" key="4">
    <source>
        <dbReference type="PROSITE" id="PS50887"/>
    </source>
</evidence>
<dbReference type="InterPro" id="IPR035965">
    <property type="entry name" value="PAS-like_dom_sf"/>
</dbReference>
<keyword evidence="1" id="KW-0472">Membrane</keyword>
<dbReference type="InterPro" id="IPR052155">
    <property type="entry name" value="Biofilm_reg_signaling"/>
</dbReference>
<feature type="transmembrane region" description="Helical" evidence="1">
    <location>
        <begin position="198"/>
        <end position="218"/>
    </location>
</feature>
<dbReference type="PROSITE" id="PS50112">
    <property type="entry name" value="PAS"/>
    <property type="match status" value="1"/>
</dbReference>
<feature type="domain" description="PAS" evidence="2">
    <location>
        <begin position="403"/>
        <end position="473"/>
    </location>
</feature>